<evidence type="ECO:0000256" key="5">
    <source>
        <dbReference type="ARBA" id="ARBA00023002"/>
    </source>
</evidence>
<evidence type="ECO:0000256" key="2">
    <source>
        <dbReference type="ARBA" id="ARBA00022605"/>
    </source>
</evidence>
<comment type="pathway">
    <text evidence="8 12">Amino-acid biosynthesis; L-lysine biosynthesis via DAP pathway; (S)-tetrahydrodipicolinate from L-aspartate: step 4/4.</text>
</comment>
<keyword evidence="4 12" id="KW-0220">Diaminopimelate biosynthesis</keyword>
<comment type="subunit">
    <text evidence="12">Homotetramer.</text>
</comment>
<dbReference type="Gene3D" id="3.30.360.10">
    <property type="entry name" value="Dihydrodipicolinate Reductase, domain 2"/>
    <property type="match status" value="1"/>
</dbReference>
<evidence type="ECO:0000259" key="14">
    <source>
        <dbReference type="Pfam" id="PF05173"/>
    </source>
</evidence>
<dbReference type="HOGENOM" id="CLU_047479_2_1_6"/>
<dbReference type="HAMAP" id="MF_00102">
    <property type="entry name" value="DapB"/>
    <property type="match status" value="1"/>
</dbReference>
<dbReference type="GO" id="GO:0016726">
    <property type="term" value="F:oxidoreductase activity, acting on CH or CH2 groups, NAD or NADP as acceptor"/>
    <property type="evidence" value="ECO:0007669"/>
    <property type="project" value="UniProtKB-UniRule"/>
</dbReference>
<dbReference type="RefSeq" id="WP_014353827.1">
    <property type="nucleotide sequence ID" value="NC_016893.1"/>
</dbReference>
<dbReference type="eggNOG" id="COG0289">
    <property type="taxonomic scope" value="Bacteria"/>
</dbReference>
<organism evidence="15 16">
    <name type="scientific">Wigglesworthia glossinidia endosymbiont of Glossina morsitans morsitans</name>
    <name type="common">Yale colony</name>
    <dbReference type="NCBI Taxonomy" id="1142511"/>
    <lineage>
        <taxon>Bacteria</taxon>
        <taxon>Pseudomonadati</taxon>
        <taxon>Pseudomonadota</taxon>
        <taxon>Gammaproteobacteria</taxon>
        <taxon>Enterobacterales</taxon>
        <taxon>Erwiniaceae</taxon>
        <taxon>Wigglesworthia</taxon>
    </lineage>
</organism>
<evidence type="ECO:0000256" key="3">
    <source>
        <dbReference type="ARBA" id="ARBA00022857"/>
    </source>
</evidence>
<gene>
    <name evidence="12 15" type="primary">dapB</name>
    <name evidence="15" type="ORF">WIGMOR_0027</name>
</gene>
<dbReference type="STRING" id="1142511.WIGMOR_0027"/>
<evidence type="ECO:0000259" key="13">
    <source>
        <dbReference type="Pfam" id="PF01113"/>
    </source>
</evidence>
<dbReference type="UniPathway" id="UPA00034">
    <property type="reaction ID" value="UER00018"/>
</dbReference>
<dbReference type="GO" id="GO:0005829">
    <property type="term" value="C:cytosol"/>
    <property type="evidence" value="ECO:0007669"/>
    <property type="project" value="TreeGrafter"/>
</dbReference>
<feature type="binding site" evidence="12">
    <location>
        <position position="43"/>
    </location>
    <ligand>
        <name>NADP(+)</name>
        <dbReference type="ChEBI" id="CHEBI:58349"/>
    </ligand>
</feature>
<feature type="binding site" evidence="12">
    <location>
        <begin position="129"/>
        <end position="132"/>
    </location>
    <ligand>
        <name>NAD(+)</name>
        <dbReference type="ChEBI" id="CHEBI:57540"/>
    </ligand>
</feature>
<sequence>MQTSKISCIRIATTGANGKMGSQITRTALNFPQIIHTAALVRKQSPLVHQDIGLLANIHPIGILTQDNIEKIENKFDILIDFTSPQSSLEYLDFCYKNKKNIVIGTTGFNKKQKKIIKEMSKKIAIFFSSNFSYGMNIVLNLLKKIFHVIHINNFDIDVIEMHHRKKSDIPSSTAIEICNCIKRNFRNYQSSKIKVSSIRSGNIVGEHKIILSFLGESIEITHHAYDRNIFSLGAIQSAIWLYQKKSGLFNMNHILTKSKLK</sequence>
<keyword evidence="6 12" id="KW-0520">NAD</keyword>
<dbReference type="PANTHER" id="PTHR20836">
    <property type="entry name" value="DIHYDRODIPICOLINATE REDUCTASE"/>
    <property type="match status" value="1"/>
</dbReference>
<evidence type="ECO:0000256" key="9">
    <source>
        <dbReference type="ARBA" id="ARBA00038983"/>
    </source>
</evidence>
<dbReference type="InterPro" id="IPR022663">
    <property type="entry name" value="DapB_C"/>
</dbReference>
<dbReference type="SUPFAM" id="SSF55347">
    <property type="entry name" value="Glyceraldehyde-3-phosphate dehydrogenase-like, C-terminal domain"/>
    <property type="match status" value="1"/>
</dbReference>
<comment type="similarity">
    <text evidence="1 12">Belongs to the DapB family.</text>
</comment>
<evidence type="ECO:0000256" key="11">
    <source>
        <dbReference type="ARBA" id="ARBA00049396"/>
    </source>
</evidence>
<keyword evidence="7 12" id="KW-0457">Lysine biosynthesis</keyword>
<accession>H6Q4A5</accession>
<dbReference type="GO" id="GO:0008839">
    <property type="term" value="F:4-hydroxy-tetrahydrodipicolinate reductase"/>
    <property type="evidence" value="ECO:0007669"/>
    <property type="project" value="UniProtKB-UniRule"/>
</dbReference>
<feature type="domain" description="Dihydrodipicolinate reductase N-terminal" evidence="13">
    <location>
        <begin position="9"/>
        <end position="132"/>
    </location>
</feature>
<dbReference type="InterPro" id="IPR023940">
    <property type="entry name" value="DHDPR_bac"/>
</dbReference>
<comment type="function">
    <text evidence="12">Catalyzes the conversion of 4-hydroxy-tetrahydrodipicolinate (HTPA) to tetrahydrodipicolinate.</text>
</comment>
<dbReference type="Pfam" id="PF05173">
    <property type="entry name" value="DapB_C"/>
    <property type="match status" value="1"/>
</dbReference>
<dbReference type="CDD" id="cd02274">
    <property type="entry name" value="DHDPR_N"/>
    <property type="match status" value="1"/>
</dbReference>
<dbReference type="Pfam" id="PF01113">
    <property type="entry name" value="DapB_N"/>
    <property type="match status" value="1"/>
</dbReference>
<evidence type="ECO:0000313" key="15">
    <source>
        <dbReference type="EMBL" id="AFA40888.1"/>
    </source>
</evidence>
<keyword evidence="3 12" id="KW-0521">NADP</keyword>
<dbReference type="GO" id="GO:0009089">
    <property type="term" value="P:lysine biosynthetic process via diaminopimelate"/>
    <property type="evidence" value="ECO:0007669"/>
    <property type="project" value="UniProtKB-UniRule"/>
</dbReference>
<dbReference type="InterPro" id="IPR036291">
    <property type="entry name" value="NAD(P)-bd_dom_sf"/>
</dbReference>
<feature type="domain" description="Dihydrodipicolinate reductase C-terminal" evidence="14">
    <location>
        <begin position="135"/>
        <end position="256"/>
    </location>
</feature>
<dbReference type="SUPFAM" id="SSF51735">
    <property type="entry name" value="NAD(P)-binding Rossmann-fold domains"/>
    <property type="match status" value="1"/>
</dbReference>
<evidence type="ECO:0000256" key="4">
    <source>
        <dbReference type="ARBA" id="ARBA00022915"/>
    </source>
</evidence>
<feature type="active site" description="Proton donor/acceptor" evidence="12">
    <location>
        <position position="163"/>
    </location>
</feature>
<evidence type="ECO:0000256" key="7">
    <source>
        <dbReference type="ARBA" id="ARBA00023154"/>
    </source>
</evidence>
<feature type="binding site" evidence="12">
    <location>
        <position position="164"/>
    </location>
    <ligand>
        <name>(S)-2,3,4,5-tetrahydrodipicolinate</name>
        <dbReference type="ChEBI" id="CHEBI:16845"/>
    </ligand>
</feature>
<dbReference type="AlphaFoldDB" id="H6Q4A5"/>
<dbReference type="GO" id="GO:0051287">
    <property type="term" value="F:NAD binding"/>
    <property type="evidence" value="ECO:0007669"/>
    <property type="project" value="UniProtKB-UniRule"/>
</dbReference>
<dbReference type="GO" id="GO:0019877">
    <property type="term" value="P:diaminopimelate biosynthetic process"/>
    <property type="evidence" value="ECO:0007669"/>
    <property type="project" value="UniProtKB-UniRule"/>
</dbReference>
<comment type="caution">
    <text evidence="12">Lacks conserved residue(s) required for the propagation of feature annotation.</text>
</comment>
<dbReference type="EC" id="1.17.1.8" evidence="9 12"/>
<dbReference type="EMBL" id="CP003315">
    <property type="protein sequence ID" value="AFA40888.1"/>
    <property type="molecule type" value="Genomic_DNA"/>
</dbReference>
<comment type="subcellular location">
    <subcellularLocation>
        <location evidence="12">Cytoplasm</location>
    </subcellularLocation>
</comment>
<protein>
    <recommendedName>
        <fullName evidence="9 12">4-hydroxy-tetrahydrodipicolinate reductase</fullName>
        <shortName evidence="12">HTPA reductase</shortName>
        <ecNumber evidence="9 12">1.17.1.8</ecNumber>
    </recommendedName>
</protein>
<keyword evidence="16" id="KW-1185">Reference proteome</keyword>
<dbReference type="GO" id="GO:0050661">
    <property type="term" value="F:NADP binding"/>
    <property type="evidence" value="ECO:0007669"/>
    <property type="project" value="UniProtKB-UniRule"/>
</dbReference>
<evidence type="ECO:0000256" key="6">
    <source>
        <dbReference type="ARBA" id="ARBA00023027"/>
    </source>
</evidence>
<keyword evidence="2 12" id="KW-0028">Amino-acid biosynthesis</keyword>
<feature type="binding site" evidence="12">
    <location>
        <begin position="15"/>
        <end position="20"/>
    </location>
    <ligand>
        <name>NAD(+)</name>
        <dbReference type="ChEBI" id="CHEBI:57540"/>
    </ligand>
</feature>
<dbReference type="PANTHER" id="PTHR20836:SF0">
    <property type="entry name" value="4-HYDROXY-TETRAHYDRODIPICOLINATE REDUCTASE 1, CHLOROPLASTIC-RELATED"/>
    <property type="match status" value="1"/>
</dbReference>
<reference evidence="15 16" key="1">
    <citation type="journal article" date="2012" name="MBio">
        <title>Insight into the transmission biology and species-specific functional capabilities of tsetse (Diptera: glossinidae) obligate symbiont wigglesworthia.</title>
        <authorList>
            <person name="Rio R.V."/>
            <person name="Symula R.E."/>
            <person name="Wang J."/>
            <person name="Lohs C."/>
            <person name="Wu Y.N."/>
            <person name="Snyder A.K."/>
            <person name="Bjornson R.D."/>
            <person name="Oshima K."/>
            <person name="Biehl B.S."/>
            <person name="Perna N.T."/>
            <person name="Hattori M."/>
            <person name="Aksoy S."/>
        </authorList>
    </citation>
    <scope>NUCLEOTIDE SEQUENCE [LARGE SCALE GENOMIC DNA]</scope>
    <source>
        <strain evidence="15">WGM</strain>
    </source>
</reference>
<name>H6Q4A5_WIGGL</name>
<keyword evidence="5 12" id="KW-0560">Oxidoreductase</keyword>
<evidence type="ECO:0000313" key="16">
    <source>
        <dbReference type="Proteomes" id="UP000009061"/>
    </source>
</evidence>
<dbReference type="PIRSF" id="PIRSF000161">
    <property type="entry name" value="DHPR"/>
    <property type="match status" value="1"/>
</dbReference>
<evidence type="ECO:0000256" key="8">
    <source>
        <dbReference type="ARBA" id="ARBA00037922"/>
    </source>
</evidence>
<dbReference type="InterPro" id="IPR000846">
    <property type="entry name" value="DapB_N"/>
</dbReference>
<proteinExistence type="inferred from homology"/>
<feature type="active site" description="Proton donor" evidence="12">
    <location>
        <position position="167"/>
    </location>
</feature>
<comment type="catalytic activity">
    <reaction evidence="11 12">
        <text>(S)-2,3,4,5-tetrahydrodipicolinate + NAD(+) + H2O = (2S,4S)-4-hydroxy-2,3,4,5-tetrahydrodipicolinate + NADH + H(+)</text>
        <dbReference type="Rhea" id="RHEA:35323"/>
        <dbReference type="ChEBI" id="CHEBI:15377"/>
        <dbReference type="ChEBI" id="CHEBI:15378"/>
        <dbReference type="ChEBI" id="CHEBI:16845"/>
        <dbReference type="ChEBI" id="CHEBI:57540"/>
        <dbReference type="ChEBI" id="CHEBI:57945"/>
        <dbReference type="ChEBI" id="CHEBI:67139"/>
        <dbReference type="EC" id="1.17.1.8"/>
    </reaction>
</comment>
<dbReference type="NCBIfam" id="TIGR00036">
    <property type="entry name" value="dapB"/>
    <property type="match status" value="1"/>
</dbReference>
<evidence type="ECO:0000256" key="10">
    <source>
        <dbReference type="ARBA" id="ARBA00049080"/>
    </source>
</evidence>
<evidence type="ECO:0000256" key="12">
    <source>
        <dbReference type="HAMAP-Rule" id="MF_00102"/>
    </source>
</evidence>
<keyword evidence="12" id="KW-0963">Cytoplasm</keyword>
<dbReference type="Proteomes" id="UP000009061">
    <property type="component" value="Chromosome"/>
</dbReference>
<dbReference type="KEGG" id="wgl:WIGMOR_0027"/>
<dbReference type="Gene3D" id="3.40.50.720">
    <property type="entry name" value="NAD(P)-binding Rossmann-like Domain"/>
    <property type="match status" value="1"/>
</dbReference>
<evidence type="ECO:0000256" key="1">
    <source>
        <dbReference type="ARBA" id="ARBA00006642"/>
    </source>
</evidence>
<comment type="catalytic activity">
    <reaction evidence="10 12">
        <text>(S)-2,3,4,5-tetrahydrodipicolinate + NADP(+) + H2O = (2S,4S)-4-hydroxy-2,3,4,5-tetrahydrodipicolinate + NADPH + H(+)</text>
        <dbReference type="Rhea" id="RHEA:35331"/>
        <dbReference type="ChEBI" id="CHEBI:15377"/>
        <dbReference type="ChEBI" id="CHEBI:15378"/>
        <dbReference type="ChEBI" id="CHEBI:16845"/>
        <dbReference type="ChEBI" id="CHEBI:57783"/>
        <dbReference type="ChEBI" id="CHEBI:58349"/>
        <dbReference type="ChEBI" id="CHEBI:67139"/>
        <dbReference type="EC" id="1.17.1.8"/>
    </reaction>
</comment>
<dbReference type="OrthoDB" id="9790352at2"/>
<feature type="binding site" evidence="12">
    <location>
        <begin position="105"/>
        <end position="107"/>
    </location>
    <ligand>
        <name>NAD(+)</name>
        <dbReference type="ChEBI" id="CHEBI:57540"/>
    </ligand>
</feature>
<comment type="caution">
    <text evidence="12">Was originally thought to be a dihydrodipicolinate reductase (DHDPR), catalyzing the conversion of dihydrodipicolinate to tetrahydrodipicolinate. However, it was shown in E.coli that the substrate of the enzymatic reaction is not dihydrodipicolinate (DHDP) but in fact (2S,4S)-4-hydroxy-2,3,4,5-tetrahydrodipicolinic acid (HTPA), the product released by the DapA-catalyzed reaction.</text>
</comment>